<evidence type="ECO:0000259" key="2">
    <source>
        <dbReference type="Pfam" id="PF03101"/>
    </source>
</evidence>
<comment type="subcellular location">
    <subcellularLocation>
        <location evidence="1">Nucleus</location>
    </subcellularLocation>
</comment>
<evidence type="ECO:0000313" key="4">
    <source>
        <dbReference type="EMBL" id="CAG1834697.1"/>
    </source>
</evidence>
<dbReference type="PANTHER" id="PTHR31669:SF162">
    <property type="entry name" value="PROTEIN FAR1-RELATED SEQUENCE"/>
    <property type="match status" value="1"/>
</dbReference>
<gene>
    <name evidence="4" type="ORF">GSMUA_228020.1</name>
</gene>
<dbReference type="InterPro" id="IPR018289">
    <property type="entry name" value="MULE_transposase_dom"/>
</dbReference>
<evidence type="ECO:0000313" key="5">
    <source>
        <dbReference type="EnsemblPlants" id="Ma09_p09650.1"/>
    </source>
</evidence>
<proteinExistence type="inferred from homology"/>
<keyword evidence="1" id="KW-0539">Nucleus</keyword>
<dbReference type="AlphaFoldDB" id="A0A804KHS9"/>
<dbReference type="EnsemblPlants" id="Ma09_t09650.1">
    <property type="protein sequence ID" value="Ma09_p09650.1"/>
    <property type="gene ID" value="Ma09_g09650"/>
</dbReference>
<sequence length="295" mass="33856">MQVESQKLEWFSQMKLRHEFYIRYAGTVGFSVRKGWWDKSARNVTRSIVYVCSREGYRPTNITNEAKKTGSETRTGCPARLAIKIIPDGKYCVIEFVADHNHQLTAPLDIQMLRSQRLLAKFQTGGRQGASQIPASYKNYLRSKRMKNLQSGDAGALMEYLQKMKGDNPSFFYAIQVDEAEQLTNVFWADPKSIMDYHYFGDIICFDTAYQINDYGRPLVLFTGVNHHKQIIIFGSAFLYDVSLESFKWLLETFKNTTGGEQPKTILTYQFSAISDAIAAAWLGTTHRLCAWHIY</sequence>
<dbReference type="OMA" id="YMERDIF"/>
<comment type="function">
    <text evidence="1">Putative transcription activator involved in regulating light control of development.</text>
</comment>
<keyword evidence="1" id="KW-0479">Metal-binding</keyword>
<dbReference type="GO" id="GO:0005634">
    <property type="term" value="C:nucleus"/>
    <property type="evidence" value="ECO:0007669"/>
    <property type="project" value="UniProtKB-SubCell"/>
</dbReference>
<dbReference type="InParanoid" id="A0A804KHS9"/>
<dbReference type="PANTHER" id="PTHR31669">
    <property type="entry name" value="PROTEIN FAR1-RELATED SEQUENCE 10-RELATED"/>
    <property type="match status" value="1"/>
</dbReference>
<evidence type="ECO:0000256" key="1">
    <source>
        <dbReference type="RuleBase" id="RU367018"/>
    </source>
</evidence>
<dbReference type="InterPro" id="IPR031052">
    <property type="entry name" value="FHY3/FAR1"/>
</dbReference>
<dbReference type="Pfam" id="PF03101">
    <property type="entry name" value="FAR1"/>
    <property type="match status" value="1"/>
</dbReference>
<dbReference type="InterPro" id="IPR004330">
    <property type="entry name" value="FAR1_DNA_bnd_dom"/>
</dbReference>
<keyword evidence="1" id="KW-0862">Zinc</keyword>
<protein>
    <recommendedName>
        <fullName evidence="1">Protein FAR1-RELATED SEQUENCE</fullName>
    </recommendedName>
</protein>
<reference evidence="5" key="2">
    <citation type="submission" date="2021-05" db="UniProtKB">
        <authorList>
            <consortium name="EnsemblPlants"/>
        </authorList>
    </citation>
    <scope>IDENTIFICATION</scope>
    <source>
        <strain evidence="5">subsp. malaccensis</strain>
    </source>
</reference>
<evidence type="ECO:0000313" key="6">
    <source>
        <dbReference type="Proteomes" id="UP000012960"/>
    </source>
</evidence>
<organism evidence="5 6">
    <name type="scientific">Musa acuminata subsp. malaccensis</name>
    <name type="common">Wild banana</name>
    <name type="synonym">Musa malaccensis</name>
    <dbReference type="NCBI Taxonomy" id="214687"/>
    <lineage>
        <taxon>Eukaryota</taxon>
        <taxon>Viridiplantae</taxon>
        <taxon>Streptophyta</taxon>
        <taxon>Embryophyta</taxon>
        <taxon>Tracheophyta</taxon>
        <taxon>Spermatophyta</taxon>
        <taxon>Magnoliopsida</taxon>
        <taxon>Liliopsida</taxon>
        <taxon>Zingiberales</taxon>
        <taxon>Musaceae</taxon>
        <taxon>Musa</taxon>
    </lineage>
</organism>
<accession>A0A804KHS9</accession>
<evidence type="ECO:0000259" key="3">
    <source>
        <dbReference type="Pfam" id="PF10551"/>
    </source>
</evidence>
<reference evidence="4" key="1">
    <citation type="submission" date="2021-03" db="EMBL/GenBank/DDBJ databases">
        <authorList>
            <consortium name="Genoscope - CEA"/>
            <person name="William W."/>
        </authorList>
    </citation>
    <scope>NUCLEOTIDE SEQUENCE</scope>
    <source>
        <strain evidence="4">Doubled-haploid Pahang</strain>
    </source>
</reference>
<keyword evidence="6" id="KW-1185">Reference proteome</keyword>
<name>A0A804KHS9_MUSAM</name>
<dbReference type="Pfam" id="PF10551">
    <property type="entry name" value="MULE"/>
    <property type="match status" value="1"/>
</dbReference>
<dbReference type="EMBL" id="HG996474">
    <property type="protein sequence ID" value="CAG1834697.1"/>
    <property type="molecule type" value="Genomic_DNA"/>
</dbReference>
<keyword evidence="1" id="KW-0863">Zinc-finger</keyword>
<dbReference type="GO" id="GO:0006355">
    <property type="term" value="P:regulation of DNA-templated transcription"/>
    <property type="evidence" value="ECO:0007669"/>
    <property type="project" value="UniProtKB-UniRule"/>
</dbReference>
<comment type="similarity">
    <text evidence="1">Belongs to the FHY3/FAR1 family.</text>
</comment>
<feature type="domain" description="MULE transposase" evidence="3">
    <location>
        <begin position="203"/>
        <end position="295"/>
    </location>
</feature>
<feature type="domain" description="FAR1" evidence="2">
    <location>
        <begin position="19"/>
        <end position="105"/>
    </location>
</feature>
<dbReference type="GO" id="GO:0008270">
    <property type="term" value="F:zinc ion binding"/>
    <property type="evidence" value="ECO:0007669"/>
    <property type="project" value="UniProtKB-UniRule"/>
</dbReference>
<dbReference type="Gramene" id="Ma09_t09650.1">
    <property type="protein sequence ID" value="Ma09_p09650.1"/>
    <property type="gene ID" value="Ma09_g09650"/>
</dbReference>
<dbReference type="Proteomes" id="UP000012960">
    <property type="component" value="Unplaced"/>
</dbReference>